<dbReference type="Pfam" id="PF02801">
    <property type="entry name" value="Ketoacyl-synt_C"/>
    <property type="match status" value="1"/>
</dbReference>
<protein>
    <submittedName>
        <fullName evidence="6">3-oxoacyl-[acyl-carrier-protein] synthase II</fullName>
        <ecNumber evidence="6">2.3.1.179</ecNumber>
    </submittedName>
    <submittedName>
        <fullName evidence="5">Beta-ketoacyl synthase</fullName>
    </submittedName>
</protein>
<keyword evidence="6" id="KW-0012">Acyltransferase</keyword>
<dbReference type="GO" id="GO:0006633">
    <property type="term" value="P:fatty acid biosynthetic process"/>
    <property type="evidence" value="ECO:0007669"/>
    <property type="project" value="TreeGrafter"/>
</dbReference>
<dbReference type="InterPro" id="IPR014031">
    <property type="entry name" value="Ketoacyl_synth_C"/>
</dbReference>
<evidence type="ECO:0000256" key="2">
    <source>
        <dbReference type="ARBA" id="ARBA00022679"/>
    </source>
</evidence>
<dbReference type="PANTHER" id="PTHR11712:SF336">
    <property type="entry name" value="3-OXOACYL-[ACYL-CARRIER-PROTEIN] SYNTHASE, MITOCHONDRIAL"/>
    <property type="match status" value="1"/>
</dbReference>
<dbReference type="InterPro" id="IPR000794">
    <property type="entry name" value="Beta-ketoacyl_synthase"/>
</dbReference>
<dbReference type="InterPro" id="IPR014030">
    <property type="entry name" value="Ketoacyl_synth_N"/>
</dbReference>
<dbReference type="PROSITE" id="PS52004">
    <property type="entry name" value="KS3_2"/>
    <property type="match status" value="1"/>
</dbReference>
<dbReference type="InterPro" id="IPR016039">
    <property type="entry name" value="Thiolase-like"/>
</dbReference>
<dbReference type="Proteomes" id="UP000756710">
    <property type="component" value="Unassembled WGS sequence"/>
</dbReference>
<name>A0A061A1B9_9ACTN</name>
<dbReference type="Gene3D" id="3.40.47.10">
    <property type="match status" value="1"/>
</dbReference>
<dbReference type="HOGENOM" id="CLU_000022_69_0_11"/>
<feature type="domain" description="Ketosynthase family 3 (KS3)" evidence="4">
    <location>
        <begin position="1"/>
        <end position="380"/>
    </location>
</feature>
<evidence type="ECO:0000259" key="4">
    <source>
        <dbReference type="PROSITE" id="PS52004"/>
    </source>
</evidence>
<evidence type="ECO:0000313" key="7">
    <source>
        <dbReference type="Proteomes" id="UP000756710"/>
    </source>
</evidence>
<dbReference type="RefSeq" id="WP_044579376.1">
    <property type="nucleotide sequence ID" value="NZ_BAABDR010000079.1"/>
</dbReference>
<evidence type="ECO:0000256" key="3">
    <source>
        <dbReference type="RuleBase" id="RU003694"/>
    </source>
</evidence>
<gene>
    <name evidence="6" type="ORF">J2Z30_009539</name>
    <name evidence="5" type="ORF">SIRAN8745</name>
</gene>
<comment type="similarity">
    <text evidence="1 3">Belongs to the thiolase-like superfamily. Beta-ketoacyl-ACP synthases family.</text>
</comment>
<dbReference type="EC" id="2.3.1.179" evidence="6"/>
<keyword evidence="2 3" id="KW-0808">Transferase</keyword>
<dbReference type="GO" id="GO:0004315">
    <property type="term" value="F:3-oxoacyl-[acyl-carrier-protein] synthase activity"/>
    <property type="evidence" value="ECO:0007669"/>
    <property type="project" value="UniProtKB-EC"/>
</dbReference>
<sequence>MNWAITGTGAVASIGRDTDEVFDALCAGRSGRALLRGFDSRAYRAAHAYEIDDRPADGADVPARATAWLLRAVAEALRDAGLDEDLSGTPVIVGTGLRELRSVELKWCESADFDLGGLHFGTALRERFGATWTYTISNACSASLHALAMGSDLLTAGTAEAVVVAGVDTITASMFGLLDRVQLDPPDRVRPFDQNRRGTLMGDGAAAVVLTREDHPAARLARGRLRAASMNCDASHPTAPDPAGIAQAIRLAHEQAGIKADDVDLVLLHGTGTALNDEAEATALCDVFGSGIGLPLMTAVKSMTGHTSGGSGLLGLIVAVRALAAGRVPPTIALDTPAGVAGRFRFATGATPPEEPERLRIAQVDAFGFGGVNAVAIVEGVAA</sequence>
<dbReference type="EMBL" id="LK022848">
    <property type="protein sequence ID" value="CDR15610.1"/>
    <property type="molecule type" value="Genomic_DNA"/>
</dbReference>
<organism evidence="5">
    <name type="scientific">Streptomyces iranensis</name>
    <dbReference type="NCBI Taxonomy" id="576784"/>
    <lineage>
        <taxon>Bacteria</taxon>
        <taxon>Bacillati</taxon>
        <taxon>Actinomycetota</taxon>
        <taxon>Actinomycetes</taxon>
        <taxon>Kitasatosporales</taxon>
        <taxon>Streptomycetaceae</taxon>
        <taxon>Streptomyces</taxon>
        <taxon>Streptomyces violaceusniger group</taxon>
    </lineage>
</organism>
<dbReference type="SMART" id="SM00825">
    <property type="entry name" value="PKS_KS"/>
    <property type="match status" value="1"/>
</dbReference>
<evidence type="ECO:0000313" key="6">
    <source>
        <dbReference type="EMBL" id="MBP2068459.1"/>
    </source>
</evidence>
<reference evidence="6 7" key="2">
    <citation type="submission" date="2021-03" db="EMBL/GenBank/DDBJ databases">
        <title>Genomic Encyclopedia of Type Strains, Phase IV (KMG-IV): sequencing the most valuable type-strain genomes for metagenomic binning, comparative biology and taxonomic classification.</title>
        <authorList>
            <person name="Goeker M."/>
        </authorList>
    </citation>
    <scope>NUCLEOTIDE SEQUENCE [LARGE SCALE GENOMIC DNA]</scope>
    <source>
        <strain evidence="6 7">DSM 41954</strain>
    </source>
</reference>
<evidence type="ECO:0000313" key="5">
    <source>
        <dbReference type="EMBL" id="CDR15610.1"/>
    </source>
</evidence>
<dbReference type="AlphaFoldDB" id="A0A061A1B9"/>
<reference evidence="5" key="1">
    <citation type="submission" date="2014-05" db="EMBL/GenBank/DDBJ databases">
        <authorList>
            <person name="Horn Fabian"/>
        </authorList>
    </citation>
    <scope>NUCLEOTIDE SEQUENCE</scope>
</reference>
<dbReference type="PANTHER" id="PTHR11712">
    <property type="entry name" value="POLYKETIDE SYNTHASE-RELATED"/>
    <property type="match status" value="1"/>
</dbReference>
<dbReference type="EMBL" id="JAGGLR010000042">
    <property type="protein sequence ID" value="MBP2068459.1"/>
    <property type="molecule type" value="Genomic_DNA"/>
</dbReference>
<accession>A0A061A1B9</accession>
<proteinExistence type="inferred from homology"/>
<evidence type="ECO:0000256" key="1">
    <source>
        <dbReference type="ARBA" id="ARBA00008467"/>
    </source>
</evidence>
<dbReference type="InterPro" id="IPR020841">
    <property type="entry name" value="PKS_Beta-ketoAc_synthase_dom"/>
</dbReference>
<dbReference type="Pfam" id="PF00109">
    <property type="entry name" value="ketoacyl-synt"/>
    <property type="match status" value="1"/>
</dbReference>
<dbReference type="SUPFAM" id="SSF53901">
    <property type="entry name" value="Thiolase-like"/>
    <property type="match status" value="2"/>
</dbReference>
<keyword evidence="7" id="KW-1185">Reference proteome</keyword>